<sequence>MLYFNNKLNKAAYTAIHLNHLLHAKLVFLVLDQNFGHLAMQRRLKQICVIYQQ</sequence>
<comment type="caution">
    <text evidence="1">The sequence shown here is derived from an EMBL/GenBank/DDBJ whole genome shotgun (WGS) entry which is preliminary data.</text>
</comment>
<dbReference type="Proteomes" id="UP001497535">
    <property type="component" value="Unassembled WGS sequence"/>
</dbReference>
<dbReference type="EMBL" id="CAVMJV010000237">
    <property type="protein sequence ID" value="CAK5127124.1"/>
    <property type="molecule type" value="Genomic_DNA"/>
</dbReference>
<keyword evidence="2" id="KW-1185">Reference proteome</keyword>
<evidence type="ECO:0000313" key="2">
    <source>
        <dbReference type="Proteomes" id="UP001497535"/>
    </source>
</evidence>
<proteinExistence type="predicted"/>
<name>A0ACB1B851_MELEN</name>
<evidence type="ECO:0000313" key="1">
    <source>
        <dbReference type="EMBL" id="CAK5127124.1"/>
    </source>
</evidence>
<reference evidence="1" key="1">
    <citation type="submission" date="2023-11" db="EMBL/GenBank/DDBJ databases">
        <authorList>
            <person name="Poullet M."/>
        </authorList>
    </citation>
    <scope>NUCLEOTIDE SEQUENCE</scope>
    <source>
        <strain evidence="1">E1834</strain>
    </source>
</reference>
<organism evidence="1 2">
    <name type="scientific">Meloidogyne enterolobii</name>
    <name type="common">Root-knot nematode worm</name>
    <name type="synonym">Meloidogyne mayaguensis</name>
    <dbReference type="NCBI Taxonomy" id="390850"/>
    <lineage>
        <taxon>Eukaryota</taxon>
        <taxon>Metazoa</taxon>
        <taxon>Ecdysozoa</taxon>
        <taxon>Nematoda</taxon>
        <taxon>Chromadorea</taxon>
        <taxon>Rhabditida</taxon>
        <taxon>Tylenchina</taxon>
        <taxon>Tylenchomorpha</taxon>
        <taxon>Tylenchoidea</taxon>
        <taxon>Meloidogynidae</taxon>
        <taxon>Meloidogyninae</taxon>
        <taxon>Meloidogyne</taxon>
    </lineage>
</organism>
<accession>A0ACB1B851</accession>
<gene>
    <name evidence="1" type="ORF">MENTE1834_LOCUS48475</name>
</gene>
<protein>
    <submittedName>
        <fullName evidence="1">Uncharacterized protein</fullName>
    </submittedName>
</protein>